<organism evidence="1 2">
    <name type="scientific">Vibrio scophthalmi</name>
    <dbReference type="NCBI Taxonomy" id="45658"/>
    <lineage>
        <taxon>Bacteria</taxon>
        <taxon>Pseudomonadati</taxon>
        <taxon>Pseudomonadota</taxon>
        <taxon>Gammaproteobacteria</taxon>
        <taxon>Vibrionales</taxon>
        <taxon>Vibrionaceae</taxon>
        <taxon>Vibrio</taxon>
    </lineage>
</organism>
<dbReference type="AlphaFoldDB" id="A0A1E3WMB7"/>
<dbReference type="EMBL" id="MDCJ01000002">
    <property type="protein sequence ID" value="ODS10914.1"/>
    <property type="molecule type" value="Genomic_DNA"/>
</dbReference>
<protein>
    <submittedName>
        <fullName evidence="1">Baseplate protein gp48</fullName>
    </submittedName>
</protein>
<gene>
    <name evidence="1" type="ORF">VSF3289_01175</name>
</gene>
<accession>A0A1E3WMB7</accession>
<reference evidence="1 2" key="1">
    <citation type="submission" date="2016-08" db="EMBL/GenBank/DDBJ databases">
        <title>Genome sequencing of Vibrio scophthalmi strain FP3289, an isolated from Paralichthys olivaceus.</title>
        <authorList>
            <person name="Han H.-J."/>
        </authorList>
    </citation>
    <scope>NUCLEOTIDE SEQUENCE [LARGE SCALE GENOMIC DNA]</scope>
    <source>
        <strain evidence="1 2">FP3289</strain>
    </source>
</reference>
<evidence type="ECO:0000313" key="1">
    <source>
        <dbReference type="EMBL" id="ODS10914.1"/>
    </source>
</evidence>
<dbReference type="Pfam" id="PF10076">
    <property type="entry name" value="Phage_Mu_Gp48"/>
    <property type="match status" value="1"/>
</dbReference>
<sequence>MDRLKAQSTGAWLEVLTLLMPRGLAWNTENKAGQTKLLHAFAKALADTDLQCDAIQLEMTPSQAYILLPEYEHYLGLPECEGQLGSIESRRHSVETKDKMQGGLATWQIEKLAADLGFTIKVEEIFPHHCLRSCTYPIWPERWRHILKITVLGMPDVRMTCLDNVMTPLISNDARVLECTLNKYKMGGKFYDYNYEETI</sequence>
<dbReference type="RefSeq" id="WP_069446345.1">
    <property type="nucleotide sequence ID" value="NZ_MDCJ01000002.1"/>
</dbReference>
<name>A0A1E3WMB7_9VIBR</name>
<dbReference type="PATRIC" id="fig|45658.8.peg.1169"/>
<dbReference type="Proteomes" id="UP000095131">
    <property type="component" value="Unassembled WGS sequence"/>
</dbReference>
<proteinExistence type="predicted"/>
<dbReference type="InterPro" id="IPR018755">
    <property type="entry name" value="Phage_Mu_Gp48"/>
</dbReference>
<dbReference type="OrthoDB" id="6592844at2"/>
<comment type="caution">
    <text evidence="1">The sequence shown here is derived from an EMBL/GenBank/DDBJ whole genome shotgun (WGS) entry which is preliminary data.</text>
</comment>
<evidence type="ECO:0000313" key="2">
    <source>
        <dbReference type="Proteomes" id="UP000095131"/>
    </source>
</evidence>